<keyword evidence="8 10" id="KW-1133">Transmembrane helix</keyword>
<feature type="transmembrane region" description="Helical" evidence="10">
    <location>
        <begin position="40"/>
        <end position="59"/>
    </location>
</feature>
<feature type="transmembrane region" description="Helical" evidence="10">
    <location>
        <begin position="95"/>
        <end position="113"/>
    </location>
</feature>
<keyword evidence="4" id="KW-1003">Cell membrane</keyword>
<dbReference type="InterPro" id="IPR004316">
    <property type="entry name" value="SWEET_rpt"/>
</dbReference>
<reference evidence="11" key="1">
    <citation type="submission" date="2021-09" db="EMBL/GenBank/DDBJ databases">
        <authorList>
            <consortium name="AG Swart"/>
            <person name="Singh M."/>
            <person name="Singh A."/>
            <person name="Seah K."/>
            <person name="Emmerich C."/>
        </authorList>
    </citation>
    <scope>NUCLEOTIDE SEQUENCE</scope>
    <source>
        <strain evidence="11">ATCC30299</strain>
    </source>
</reference>
<protein>
    <recommendedName>
        <fullName evidence="13">Sugar transporter SWEET</fullName>
    </recommendedName>
</protein>
<feature type="transmembrane region" description="Helical" evidence="10">
    <location>
        <begin position="176"/>
        <end position="197"/>
    </location>
</feature>
<evidence type="ECO:0000256" key="1">
    <source>
        <dbReference type="ARBA" id="ARBA00004651"/>
    </source>
</evidence>
<evidence type="ECO:0000256" key="2">
    <source>
        <dbReference type="ARBA" id="ARBA00007809"/>
    </source>
</evidence>
<evidence type="ECO:0000256" key="4">
    <source>
        <dbReference type="ARBA" id="ARBA00022475"/>
    </source>
</evidence>
<evidence type="ECO:0000256" key="5">
    <source>
        <dbReference type="ARBA" id="ARBA00022597"/>
    </source>
</evidence>
<proteinExistence type="inferred from homology"/>
<evidence type="ECO:0000256" key="3">
    <source>
        <dbReference type="ARBA" id="ARBA00022448"/>
    </source>
</evidence>
<dbReference type="GO" id="GO:0005886">
    <property type="term" value="C:plasma membrane"/>
    <property type="evidence" value="ECO:0007669"/>
    <property type="project" value="UniProtKB-SubCell"/>
</dbReference>
<evidence type="ECO:0008006" key="13">
    <source>
        <dbReference type="Google" id="ProtNLM"/>
    </source>
</evidence>
<comment type="subcellular location">
    <subcellularLocation>
        <location evidence="1">Cell membrane</location>
        <topology evidence="1">Multi-pass membrane protein</topology>
    </subcellularLocation>
</comment>
<evidence type="ECO:0000256" key="9">
    <source>
        <dbReference type="ARBA" id="ARBA00023136"/>
    </source>
</evidence>
<evidence type="ECO:0000313" key="11">
    <source>
        <dbReference type="EMBL" id="CAG9333849.1"/>
    </source>
</evidence>
<comment type="caution">
    <text evidence="11">The sequence shown here is derived from an EMBL/GenBank/DDBJ whole genome shotgun (WGS) entry which is preliminary data.</text>
</comment>
<evidence type="ECO:0000313" key="12">
    <source>
        <dbReference type="Proteomes" id="UP001162131"/>
    </source>
</evidence>
<dbReference type="InterPro" id="IPR047664">
    <property type="entry name" value="SWEET"/>
</dbReference>
<keyword evidence="5" id="KW-0762">Sugar transport</keyword>
<dbReference type="Gene3D" id="1.20.1280.290">
    <property type="match status" value="2"/>
</dbReference>
<accession>A0AAU9K7F8</accession>
<keyword evidence="9 10" id="KW-0472">Membrane</keyword>
<dbReference type="Proteomes" id="UP001162131">
    <property type="component" value="Unassembled WGS sequence"/>
</dbReference>
<comment type="similarity">
    <text evidence="2">Belongs to the SWEET sugar transporter family.</text>
</comment>
<name>A0AAU9K7F8_9CILI</name>
<feature type="transmembrane region" description="Helical" evidence="10">
    <location>
        <begin position="65"/>
        <end position="83"/>
    </location>
</feature>
<feature type="transmembrane region" description="Helical" evidence="10">
    <location>
        <begin position="6"/>
        <end position="28"/>
    </location>
</feature>
<dbReference type="GO" id="GO:0051119">
    <property type="term" value="F:sugar transmembrane transporter activity"/>
    <property type="evidence" value="ECO:0007669"/>
    <property type="project" value="InterPro"/>
</dbReference>
<dbReference type="EMBL" id="CAJZBQ010000057">
    <property type="protein sequence ID" value="CAG9333849.1"/>
    <property type="molecule type" value="Genomic_DNA"/>
</dbReference>
<dbReference type="AlphaFoldDB" id="A0AAU9K7F8"/>
<dbReference type="Pfam" id="PF03083">
    <property type="entry name" value="MtN3_slv"/>
    <property type="match status" value="2"/>
</dbReference>
<evidence type="ECO:0000256" key="8">
    <source>
        <dbReference type="ARBA" id="ARBA00022989"/>
    </source>
</evidence>
<evidence type="ECO:0000256" key="6">
    <source>
        <dbReference type="ARBA" id="ARBA00022692"/>
    </source>
</evidence>
<gene>
    <name evidence="11" type="ORF">BSTOLATCC_MIC59658</name>
</gene>
<evidence type="ECO:0000256" key="10">
    <source>
        <dbReference type="SAM" id="Phobius"/>
    </source>
</evidence>
<keyword evidence="12" id="KW-1185">Reference proteome</keyword>
<feature type="transmembrane region" description="Helical" evidence="10">
    <location>
        <begin position="149"/>
        <end position="170"/>
    </location>
</feature>
<keyword evidence="7" id="KW-0677">Repeat</keyword>
<keyword evidence="6 10" id="KW-0812">Transmembrane</keyword>
<dbReference type="PANTHER" id="PTHR10791">
    <property type="entry name" value="RAG1-ACTIVATING PROTEIN 1"/>
    <property type="match status" value="1"/>
</dbReference>
<dbReference type="PANTHER" id="PTHR10791:SF30">
    <property type="entry name" value="SUGAR TRANSPORTER SWEET1"/>
    <property type="match status" value="1"/>
</dbReference>
<keyword evidence="3" id="KW-0813">Transport</keyword>
<organism evidence="11 12">
    <name type="scientific">Blepharisma stoltei</name>
    <dbReference type="NCBI Taxonomy" id="1481888"/>
    <lineage>
        <taxon>Eukaryota</taxon>
        <taxon>Sar</taxon>
        <taxon>Alveolata</taxon>
        <taxon>Ciliophora</taxon>
        <taxon>Postciliodesmatophora</taxon>
        <taxon>Heterotrichea</taxon>
        <taxon>Heterotrichida</taxon>
        <taxon>Blepharismidae</taxon>
        <taxon>Blepharisma</taxon>
    </lineage>
</organism>
<sequence>MNFLITIFSTTGIFVSFMLNLTPIPSLIKANKTRDISEISHLYFIMASANYLNWCLYATKVDLLGPLINNLIGLCFTIAYIIVYHKIKGDIWKFGPVYFGCCTCISLIMFKVFPSDLLGLLSVGLSALQYMAPIEQIKPALMNKDHKYIDIFIIPALMSNAAVWGFYGFLVHDWFIIIPNLMGLLFSLFQILVYAWAQGFLPHLTFSWLANKIREKPIKMTEDDAIEFHNNV</sequence>
<evidence type="ECO:0000256" key="7">
    <source>
        <dbReference type="ARBA" id="ARBA00022737"/>
    </source>
</evidence>